<dbReference type="AlphaFoldDB" id="A0A5M6I3N7"/>
<reference evidence="1 2" key="1">
    <citation type="submission" date="2019-09" db="EMBL/GenBank/DDBJ databases">
        <title>Genome sequence of Roseospira marina, one of the more divergent members of the non-sulfur purple photosynthetic bacterial family, the Rhodospirillaceae.</title>
        <authorList>
            <person name="Meyer T."/>
            <person name="Kyndt J."/>
        </authorList>
    </citation>
    <scope>NUCLEOTIDE SEQUENCE [LARGE SCALE GENOMIC DNA]</scope>
    <source>
        <strain evidence="1 2">DSM 15113</strain>
    </source>
</reference>
<keyword evidence="2" id="KW-1185">Reference proteome</keyword>
<evidence type="ECO:0000313" key="1">
    <source>
        <dbReference type="EMBL" id="KAA5602821.1"/>
    </source>
</evidence>
<comment type="caution">
    <text evidence="1">The sequence shown here is derived from an EMBL/GenBank/DDBJ whole genome shotgun (WGS) entry which is preliminary data.</text>
</comment>
<dbReference type="GO" id="GO:0032259">
    <property type="term" value="P:methylation"/>
    <property type="evidence" value="ECO:0007669"/>
    <property type="project" value="UniProtKB-KW"/>
</dbReference>
<accession>A0A5M6I3N7</accession>
<dbReference type="SUPFAM" id="SSF53335">
    <property type="entry name" value="S-adenosyl-L-methionine-dependent methyltransferases"/>
    <property type="match status" value="1"/>
</dbReference>
<proteinExistence type="predicted"/>
<sequence length="254" mass="27755">MPVRPFFLRWPHAGRREAAGGSGRAGGGDMGAVISGRYVQYGCGFNAPEGWVSYDSSPSLRILRLPGVGRWAYRASGNAQTFPKGVRYGNIVKGLPEEDGSCDGIYASHVLEHLSRADCQVALGRTWRLLKPGGVFRLVVPDLEGRARRYLQARAAGRTDAADRFLEESYLGLERRPSGVVGAAKRALGASQHLWMYDRPSMQARLEAAGFVAIRECRPGDSGDPMFDRVEDPTRFVDAGTGVEEVAFEARRPL</sequence>
<dbReference type="Gene3D" id="3.40.50.150">
    <property type="entry name" value="Vaccinia Virus protein VP39"/>
    <property type="match status" value="1"/>
</dbReference>
<dbReference type="EMBL" id="VWPJ01000043">
    <property type="protein sequence ID" value="KAA5602821.1"/>
    <property type="molecule type" value="Genomic_DNA"/>
</dbReference>
<dbReference type="InterPro" id="IPR029063">
    <property type="entry name" value="SAM-dependent_MTases_sf"/>
</dbReference>
<keyword evidence="1" id="KW-0489">Methyltransferase</keyword>
<organism evidence="1 2">
    <name type="scientific">Roseospira marina</name>
    <dbReference type="NCBI Taxonomy" id="140057"/>
    <lineage>
        <taxon>Bacteria</taxon>
        <taxon>Pseudomonadati</taxon>
        <taxon>Pseudomonadota</taxon>
        <taxon>Alphaproteobacteria</taxon>
        <taxon>Rhodospirillales</taxon>
        <taxon>Rhodospirillaceae</taxon>
        <taxon>Roseospira</taxon>
    </lineage>
</organism>
<protein>
    <submittedName>
        <fullName evidence="1">Methyltransferase domain-containing protein</fullName>
    </submittedName>
</protein>
<dbReference type="OrthoDB" id="9796760at2"/>
<dbReference type="CDD" id="cd02440">
    <property type="entry name" value="AdoMet_MTases"/>
    <property type="match status" value="1"/>
</dbReference>
<dbReference type="Pfam" id="PF13489">
    <property type="entry name" value="Methyltransf_23"/>
    <property type="match status" value="1"/>
</dbReference>
<dbReference type="Proteomes" id="UP000324065">
    <property type="component" value="Unassembled WGS sequence"/>
</dbReference>
<name>A0A5M6I3N7_9PROT</name>
<dbReference type="GO" id="GO:0008168">
    <property type="term" value="F:methyltransferase activity"/>
    <property type="evidence" value="ECO:0007669"/>
    <property type="project" value="UniProtKB-KW"/>
</dbReference>
<gene>
    <name evidence="1" type="ORF">F1188_20225</name>
</gene>
<keyword evidence="1" id="KW-0808">Transferase</keyword>
<evidence type="ECO:0000313" key="2">
    <source>
        <dbReference type="Proteomes" id="UP000324065"/>
    </source>
</evidence>